<dbReference type="InterPro" id="IPR015797">
    <property type="entry name" value="NUDIX_hydrolase-like_dom_sf"/>
</dbReference>
<dbReference type="Pfam" id="PF00293">
    <property type="entry name" value="NUDIX"/>
    <property type="match status" value="1"/>
</dbReference>
<evidence type="ECO:0000256" key="2">
    <source>
        <dbReference type="ARBA" id="ARBA00022801"/>
    </source>
</evidence>
<keyword evidence="2 3" id="KW-0378">Hydrolase</keyword>
<accession>A0A1T2X1P3</accession>
<comment type="similarity">
    <text evidence="3">Belongs to the Nudix hydrolase family.</text>
</comment>
<evidence type="ECO:0000313" key="6">
    <source>
        <dbReference type="Proteomes" id="UP000190188"/>
    </source>
</evidence>
<protein>
    <submittedName>
        <fullName evidence="5">NUDIX hydrolase</fullName>
    </submittedName>
</protein>
<proteinExistence type="inferred from homology"/>
<dbReference type="InterPro" id="IPR000086">
    <property type="entry name" value="NUDIX_hydrolase_dom"/>
</dbReference>
<dbReference type="GO" id="GO:0016787">
    <property type="term" value="F:hydrolase activity"/>
    <property type="evidence" value="ECO:0007669"/>
    <property type="project" value="UniProtKB-KW"/>
</dbReference>
<dbReference type="PANTHER" id="PTHR43046:SF16">
    <property type="entry name" value="ADP-RIBOSE PYROPHOSPHATASE YJHB-RELATED"/>
    <property type="match status" value="1"/>
</dbReference>
<evidence type="ECO:0000256" key="1">
    <source>
        <dbReference type="ARBA" id="ARBA00001946"/>
    </source>
</evidence>
<dbReference type="InterPro" id="IPR020084">
    <property type="entry name" value="NUDIX_hydrolase_CS"/>
</dbReference>
<comment type="cofactor">
    <cofactor evidence="1">
        <name>Mg(2+)</name>
        <dbReference type="ChEBI" id="CHEBI:18420"/>
    </cofactor>
</comment>
<evidence type="ECO:0000313" key="5">
    <source>
        <dbReference type="EMBL" id="OPA73789.1"/>
    </source>
</evidence>
<dbReference type="SUPFAM" id="SSF55811">
    <property type="entry name" value="Nudix"/>
    <property type="match status" value="1"/>
</dbReference>
<dbReference type="RefSeq" id="WP_078502359.1">
    <property type="nucleotide sequence ID" value="NZ_MSZX01000014.1"/>
</dbReference>
<dbReference type="EMBL" id="MSZX01000014">
    <property type="protein sequence ID" value="OPA73789.1"/>
    <property type="molecule type" value="Genomic_DNA"/>
</dbReference>
<feature type="domain" description="Nudix hydrolase" evidence="4">
    <location>
        <begin position="2"/>
        <end position="141"/>
    </location>
</feature>
<dbReference type="InterPro" id="IPR020476">
    <property type="entry name" value="Nudix_hydrolase"/>
</dbReference>
<evidence type="ECO:0000256" key="3">
    <source>
        <dbReference type="RuleBase" id="RU003476"/>
    </source>
</evidence>
<name>A0A1T2X1P3_9BACL</name>
<reference evidence="5 6" key="1">
    <citation type="submission" date="2017-01" db="EMBL/GenBank/DDBJ databases">
        <title>Genome analysis of Paenibacillus selenitrireducens ES3-24.</title>
        <authorList>
            <person name="Xu D."/>
            <person name="Yao R."/>
            <person name="Zheng S."/>
        </authorList>
    </citation>
    <scope>NUCLEOTIDE SEQUENCE [LARGE SCALE GENOMIC DNA]</scope>
    <source>
        <strain evidence="5 6">ES3-24</strain>
    </source>
</reference>
<dbReference type="PROSITE" id="PS51462">
    <property type="entry name" value="NUDIX"/>
    <property type="match status" value="1"/>
</dbReference>
<dbReference type="AlphaFoldDB" id="A0A1T2X1P3"/>
<dbReference type="PANTHER" id="PTHR43046">
    <property type="entry name" value="GDP-MANNOSE MANNOSYL HYDROLASE"/>
    <property type="match status" value="1"/>
</dbReference>
<dbReference type="CDD" id="cd18880">
    <property type="entry name" value="NUDIX_ADPRase"/>
    <property type="match status" value="1"/>
</dbReference>
<dbReference type="PRINTS" id="PR00502">
    <property type="entry name" value="NUDIXFAMILY"/>
</dbReference>
<organism evidence="5 6">
    <name type="scientific">Paenibacillus selenitireducens</name>
    <dbReference type="NCBI Taxonomy" id="1324314"/>
    <lineage>
        <taxon>Bacteria</taxon>
        <taxon>Bacillati</taxon>
        <taxon>Bacillota</taxon>
        <taxon>Bacilli</taxon>
        <taxon>Bacillales</taxon>
        <taxon>Paenibacillaceae</taxon>
        <taxon>Paenibacillus</taxon>
    </lineage>
</organism>
<sequence length="160" mass="18251">MYHIRVRPTALVIQDNRVLCIEYKDEAGVHYNLPGGGAEPGETLEDGVVREMLEETGAAVVVGPIAMVYEYAPHQQSGDYDTDTHILNIIFDCTLKENAVPKLPDKPDPYQSEVRWISVSELDDVILYPNIKNQIKEYIRTRKNIELIRDDMLESYSKVK</sequence>
<dbReference type="OrthoDB" id="65827at2"/>
<keyword evidence="6" id="KW-1185">Reference proteome</keyword>
<dbReference type="Proteomes" id="UP000190188">
    <property type="component" value="Unassembled WGS sequence"/>
</dbReference>
<gene>
    <name evidence="5" type="ORF">BVG16_27300</name>
</gene>
<comment type="caution">
    <text evidence="5">The sequence shown here is derived from an EMBL/GenBank/DDBJ whole genome shotgun (WGS) entry which is preliminary data.</text>
</comment>
<evidence type="ECO:0000259" key="4">
    <source>
        <dbReference type="PROSITE" id="PS51462"/>
    </source>
</evidence>
<dbReference type="PROSITE" id="PS00893">
    <property type="entry name" value="NUDIX_BOX"/>
    <property type="match status" value="1"/>
</dbReference>
<dbReference type="Gene3D" id="3.90.79.10">
    <property type="entry name" value="Nucleoside Triphosphate Pyrophosphohydrolase"/>
    <property type="match status" value="1"/>
</dbReference>
<dbReference type="STRING" id="1324314.BVG16_27300"/>